<gene>
    <name evidence="2" type="ORF">ARTHRO_40090</name>
</gene>
<evidence type="ECO:0000313" key="2">
    <source>
        <dbReference type="EMBL" id="CDM95685.1"/>
    </source>
</evidence>
<accession>A0A9P1KFA8</accession>
<organism evidence="2 3">
    <name type="scientific">Limnospira indica PCC 8005</name>
    <dbReference type="NCBI Taxonomy" id="376219"/>
    <lineage>
        <taxon>Bacteria</taxon>
        <taxon>Bacillati</taxon>
        <taxon>Cyanobacteriota</taxon>
        <taxon>Cyanophyceae</taxon>
        <taxon>Oscillatoriophycideae</taxon>
        <taxon>Oscillatoriales</taxon>
        <taxon>Sirenicapillariaceae</taxon>
        <taxon>Limnospira</taxon>
    </lineage>
</organism>
<protein>
    <submittedName>
        <fullName evidence="2">Uncharacterized protein</fullName>
    </submittedName>
</protein>
<proteinExistence type="predicted"/>
<feature type="transmembrane region" description="Helical" evidence="1">
    <location>
        <begin position="7"/>
        <end position="24"/>
    </location>
</feature>
<keyword evidence="1" id="KW-1133">Transmembrane helix</keyword>
<dbReference type="EMBL" id="FO818640">
    <property type="protein sequence ID" value="CDM95685.1"/>
    <property type="molecule type" value="Genomic_DNA"/>
</dbReference>
<evidence type="ECO:0000313" key="3">
    <source>
        <dbReference type="Proteomes" id="UP000032946"/>
    </source>
</evidence>
<dbReference type="Proteomes" id="UP000032946">
    <property type="component" value="Chromosome"/>
</dbReference>
<keyword evidence="3" id="KW-1185">Reference proteome</keyword>
<keyword evidence="1" id="KW-0472">Membrane</keyword>
<name>A0A9P1KFA8_9CYAN</name>
<sequence length="43" mass="5175">MCYYINNGIYAFFLFLLISNYLTICQYNTPNRPPCQPPFIFFL</sequence>
<keyword evidence="1" id="KW-0812">Transmembrane</keyword>
<reference evidence="2 3" key="1">
    <citation type="submission" date="2014-02" db="EMBL/GenBank/DDBJ databases">
        <authorList>
            <person name="Genoscope - CEA"/>
        </authorList>
    </citation>
    <scope>NUCLEOTIDE SEQUENCE [LARGE SCALE GENOMIC DNA]</scope>
    <source>
        <strain evidence="2 3">PCC 8005</strain>
    </source>
</reference>
<dbReference type="AlphaFoldDB" id="A0A9P1KFA8"/>
<evidence type="ECO:0000256" key="1">
    <source>
        <dbReference type="SAM" id="Phobius"/>
    </source>
</evidence>